<proteinExistence type="predicted"/>
<dbReference type="Proteomes" id="UP000315389">
    <property type="component" value="Unassembled WGS sequence"/>
</dbReference>
<dbReference type="AlphaFoldDB" id="A0A542Z885"/>
<dbReference type="Pfam" id="PF05133">
    <property type="entry name" value="SPP1_portal"/>
    <property type="match status" value="1"/>
</dbReference>
<reference evidence="1 2" key="1">
    <citation type="submission" date="2019-06" db="EMBL/GenBank/DDBJ databases">
        <title>Sequencing the genomes of 1000 actinobacteria strains.</title>
        <authorList>
            <person name="Klenk H.-P."/>
        </authorList>
    </citation>
    <scope>NUCLEOTIDE SEQUENCE [LARGE SCALE GENOMIC DNA]</scope>
    <source>
        <strain evidence="1 2">DSM 4813</strain>
    </source>
</reference>
<dbReference type="InterPro" id="IPR021145">
    <property type="entry name" value="Portal_protein_SPP1_Gp6-like"/>
</dbReference>
<sequence>MALSTEEIDLIGLHRARLTKASRNDELMLRYYRGRQRVEQLGMAIPPAMRKFLVIANWARTVADTINSRQQVNYISLPGIEGADDTLRAILRASNAAAQIRMFNLDRLIYGRAFMSVGANESDPKLPLLRAESPRQMDAIVDARREVVSSACRFFIKNPKPAGSAQRQASSATNAVLYLPNVTIWTERGKGGKWEEIDRDEHGLGDVPVFMHLNRRLAGSWEGESQLTDIIPLQDAGARSLTNMQFAQEAHGIPRMWMTGVGREDFQDEKGNLIPQFEAYFDAIHTLQKSDAKVGQLTAADLKNFETAMTLYGRQASIVTGFPARYFGMTTVNPPAEGAVYADESPMNRSIEMQNDEVGVTLGWVAAMAYRFATGDKVSGNRVVVEWHDPGTPTVSQREDALSKRRAAGVLSVEGYWDELGWDQDRQKRERERLDRENIDPYLATIAAKDKANEPANPPSGG</sequence>
<protein>
    <submittedName>
        <fullName evidence="1">SPP1 Gp6-like portal protein</fullName>
    </submittedName>
</protein>
<evidence type="ECO:0000313" key="2">
    <source>
        <dbReference type="Proteomes" id="UP000315389"/>
    </source>
</evidence>
<dbReference type="EMBL" id="VFOS01000007">
    <property type="protein sequence ID" value="TQL56534.1"/>
    <property type="molecule type" value="Genomic_DNA"/>
</dbReference>
<dbReference type="OrthoDB" id="1780383at2"/>
<accession>A0A542Z885</accession>
<gene>
    <name evidence="1" type="ORF">FB461_2423</name>
</gene>
<evidence type="ECO:0000313" key="1">
    <source>
        <dbReference type="EMBL" id="TQL56534.1"/>
    </source>
</evidence>
<keyword evidence="2" id="KW-1185">Reference proteome</keyword>
<name>A0A542Z885_RARFA</name>
<dbReference type="RefSeq" id="WP_142122394.1">
    <property type="nucleotide sequence ID" value="NZ_BAAASV010000002.1"/>
</dbReference>
<comment type="caution">
    <text evidence="1">The sequence shown here is derived from an EMBL/GenBank/DDBJ whole genome shotgun (WGS) entry which is preliminary data.</text>
</comment>
<organism evidence="1 2">
    <name type="scientific">Rarobacter faecitabidus</name>
    <dbReference type="NCBI Taxonomy" id="13243"/>
    <lineage>
        <taxon>Bacteria</taxon>
        <taxon>Bacillati</taxon>
        <taxon>Actinomycetota</taxon>
        <taxon>Actinomycetes</taxon>
        <taxon>Micrococcales</taxon>
        <taxon>Rarobacteraceae</taxon>
        <taxon>Rarobacter</taxon>
    </lineage>
</organism>